<dbReference type="EMBL" id="FP929133">
    <property type="protein sequence ID" value="CBX98430.1"/>
    <property type="molecule type" value="Genomic_DNA"/>
</dbReference>
<dbReference type="Proteomes" id="UP000002668">
    <property type="component" value="Genome"/>
</dbReference>
<sequence length="153" mass="16747">MGVQSNKRQAKKKTPKTRHVAISDDQTALCLSWQWPKCGGITLWVKFVLALSVGACQSDEGNRTYGGGLRRWPLASGPPLGYFPTFLLLALRLLPTLLGSTTRTRHAIGVWLQDRLAAECSPTLPLSTSLAHFCRIHGGHTMLTVASAYYLPT</sequence>
<gene>
    <name evidence="1" type="ORF">LEMA_P098390.1</name>
</gene>
<proteinExistence type="predicted"/>
<protein>
    <submittedName>
        <fullName evidence="1">Predicted protein</fullName>
    </submittedName>
</protein>
<evidence type="ECO:0000313" key="1">
    <source>
        <dbReference type="EMBL" id="CBX98430.1"/>
    </source>
</evidence>
<dbReference type="VEuPathDB" id="FungiDB:LEMA_P098390.1"/>
<name>E5A485_LEPMJ</name>
<evidence type="ECO:0000313" key="2">
    <source>
        <dbReference type="Proteomes" id="UP000002668"/>
    </source>
</evidence>
<organism evidence="2">
    <name type="scientific">Leptosphaeria maculans (strain JN3 / isolate v23.1.3 / race Av1-4-5-6-7-8)</name>
    <name type="common">Blackleg fungus</name>
    <name type="synonym">Phoma lingam</name>
    <dbReference type="NCBI Taxonomy" id="985895"/>
    <lineage>
        <taxon>Eukaryota</taxon>
        <taxon>Fungi</taxon>
        <taxon>Dikarya</taxon>
        <taxon>Ascomycota</taxon>
        <taxon>Pezizomycotina</taxon>
        <taxon>Dothideomycetes</taxon>
        <taxon>Pleosporomycetidae</taxon>
        <taxon>Pleosporales</taxon>
        <taxon>Pleosporineae</taxon>
        <taxon>Leptosphaeriaceae</taxon>
        <taxon>Plenodomus</taxon>
        <taxon>Plenodomus lingam/Leptosphaeria maculans species complex</taxon>
    </lineage>
</organism>
<dbReference type="InParanoid" id="E5A485"/>
<reference evidence="2" key="1">
    <citation type="journal article" date="2011" name="Nat. Commun.">
        <title>Effector diversification within compartments of the Leptosphaeria maculans genome affected by Repeat-Induced Point mutations.</title>
        <authorList>
            <person name="Rouxel T."/>
            <person name="Grandaubert J."/>
            <person name="Hane J.K."/>
            <person name="Hoede C."/>
            <person name="van de Wouw A.P."/>
            <person name="Couloux A."/>
            <person name="Dominguez V."/>
            <person name="Anthouard V."/>
            <person name="Bally P."/>
            <person name="Bourras S."/>
            <person name="Cozijnsen A.J."/>
            <person name="Ciuffetti L.M."/>
            <person name="Degrave A."/>
            <person name="Dilmaghani A."/>
            <person name="Duret L."/>
            <person name="Fudal I."/>
            <person name="Goodwin S.B."/>
            <person name="Gout L."/>
            <person name="Glaser N."/>
            <person name="Linglin J."/>
            <person name="Kema G.H.J."/>
            <person name="Lapalu N."/>
            <person name="Lawrence C.B."/>
            <person name="May K."/>
            <person name="Meyer M."/>
            <person name="Ollivier B."/>
            <person name="Poulain J."/>
            <person name="Schoch C.L."/>
            <person name="Simon A."/>
            <person name="Spatafora J.W."/>
            <person name="Stachowiak A."/>
            <person name="Turgeon B.G."/>
            <person name="Tyler B.M."/>
            <person name="Vincent D."/>
            <person name="Weissenbach J."/>
            <person name="Amselem J."/>
            <person name="Quesneville H."/>
            <person name="Oliver R.P."/>
            <person name="Wincker P."/>
            <person name="Balesdent M.-H."/>
            <person name="Howlett B.J."/>
        </authorList>
    </citation>
    <scope>NUCLEOTIDE SEQUENCE [LARGE SCALE GENOMIC DNA]</scope>
    <source>
        <strain evidence="2">JN3 / isolate v23.1.3 / race Av1-4-5-6-7-8</strain>
    </source>
</reference>
<dbReference type="HOGENOM" id="CLU_1713599_0_0_1"/>
<keyword evidence="2" id="KW-1185">Reference proteome</keyword>
<dbReference type="AlphaFoldDB" id="E5A485"/>
<accession>E5A485</accession>